<name>A0A5B6WF28_9ROSI</name>
<gene>
    <name evidence="1" type="ORF">EPI10_020494</name>
</gene>
<proteinExistence type="predicted"/>
<keyword evidence="2" id="KW-1185">Reference proteome</keyword>
<dbReference type="EMBL" id="SMMG02000003">
    <property type="protein sequence ID" value="KAA3480033.1"/>
    <property type="molecule type" value="Genomic_DNA"/>
</dbReference>
<dbReference type="Proteomes" id="UP000325315">
    <property type="component" value="Unassembled WGS sequence"/>
</dbReference>
<accession>A0A5B6WF28</accession>
<organism evidence="1 2">
    <name type="scientific">Gossypium australe</name>
    <dbReference type="NCBI Taxonomy" id="47621"/>
    <lineage>
        <taxon>Eukaryota</taxon>
        <taxon>Viridiplantae</taxon>
        <taxon>Streptophyta</taxon>
        <taxon>Embryophyta</taxon>
        <taxon>Tracheophyta</taxon>
        <taxon>Spermatophyta</taxon>
        <taxon>Magnoliopsida</taxon>
        <taxon>eudicotyledons</taxon>
        <taxon>Gunneridae</taxon>
        <taxon>Pentapetalae</taxon>
        <taxon>rosids</taxon>
        <taxon>malvids</taxon>
        <taxon>Malvales</taxon>
        <taxon>Malvaceae</taxon>
        <taxon>Malvoideae</taxon>
        <taxon>Gossypium</taxon>
    </lineage>
</organism>
<dbReference type="AlphaFoldDB" id="A0A5B6WF28"/>
<reference evidence="2" key="1">
    <citation type="journal article" date="2019" name="Plant Biotechnol. J.">
        <title>Genome sequencing of the Australian wild diploid species Gossypium australe highlights disease resistance and delayed gland morphogenesis.</title>
        <authorList>
            <person name="Cai Y."/>
            <person name="Cai X."/>
            <person name="Wang Q."/>
            <person name="Wang P."/>
            <person name="Zhang Y."/>
            <person name="Cai C."/>
            <person name="Xu Y."/>
            <person name="Wang K."/>
            <person name="Zhou Z."/>
            <person name="Wang C."/>
            <person name="Geng S."/>
            <person name="Li B."/>
            <person name="Dong Q."/>
            <person name="Hou Y."/>
            <person name="Wang H."/>
            <person name="Ai P."/>
            <person name="Liu Z."/>
            <person name="Yi F."/>
            <person name="Sun M."/>
            <person name="An G."/>
            <person name="Cheng J."/>
            <person name="Zhang Y."/>
            <person name="Shi Q."/>
            <person name="Xie Y."/>
            <person name="Shi X."/>
            <person name="Chang Y."/>
            <person name="Huang F."/>
            <person name="Chen Y."/>
            <person name="Hong S."/>
            <person name="Mi L."/>
            <person name="Sun Q."/>
            <person name="Zhang L."/>
            <person name="Zhou B."/>
            <person name="Peng R."/>
            <person name="Zhang X."/>
            <person name="Liu F."/>
        </authorList>
    </citation>
    <scope>NUCLEOTIDE SEQUENCE [LARGE SCALE GENOMIC DNA]</scope>
    <source>
        <strain evidence="2">cv. PA1801</strain>
    </source>
</reference>
<comment type="caution">
    <text evidence="1">The sequence shown here is derived from an EMBL/GenBank/DDBJ whole genome shotgun (WGS) entry which is preliminary data.</text>
</comment>
<evidence type="ECO:0000313" key="1">
    <source>
        <dbReference type="EMBL" id="KAA3480033.1"/>
    </source>
</evidence>
<evidence type="ECO:0000313" key="2">
    <source>
        <dbReference type="Proteomes" id="UP000325315"/>
    </source>
</evidence>
<protein>
    <submittedName>
        <fullName evidence="1">Uncharacterized protein</fullName>
    </submittedName>
</protein>
<sequence>MGYELSLRILNLIKITSNSCSMLVEGSYYTGTDDEAMKFVRINNVRVSNDQYFIRYSSLVSSFHFTGFGCIEHIGVKSIQVDVM</sequence>